<gene>
    <name evidence="1" type="ORF">PGT21_023533</name>
</gene>
<dbReference type="AlphaFoldDB" id="A0A5B0QYF0"/>
<keyword evidence="2" id="KW-1185">Reference proteome</keyword>
<accession>A0A5B0QYF0</accession>
<name>A0A5B0QYF0_PUCGR</name>
<reference evidence="1 2" key="1">
    <citation type="submission" date="2019-05" db="EMBL/GenBank/DDBJ databases">
        <title>Emergence of the Ug99 lineage of the wheat stem rust pathogen through somatic hybridization.</title>
        <authorList>
            <person name="Li F."/>
            <person name="Upadhyaya N.M."/>
            <person name="Sperschneider J."/>
            <person name="Matny O."/>
            <person name="Nguyen-Phuc H."/>
            <person name="Mago R."/>
            <person name="Raley C."/>
            <person name="Miller M.E."/>
            <person name="Silverstein K.A.T."/>
            <person name="Henningsen E."/>
            <person name="Hirsch C.D."/>
            <person name="Visser B."/>
            <person name="Pretorius Z.A."/>
            <person name="Steffenson B.J."/>
            <person name="Schwessinger B."/>
            <person name="Dodds P.N."/>
            <person name="Figueroa M."/>
        </authorList>
    </citation>
    <scope>NUCLEOTIDE SEQUENCE [LARGE SCALE GENOMIC DNA]</scope>
    <source>
        <strain evidence="1">21-0</strain>
    </source>
</reference>
<protein>
    <submittedName>
        <fullName evidence="1">Uncharacterized protein</fullName>
    </submittedName>
</protein>
<organism evidence="1 2">
    <name type="scientific">Puccinia graminis f. sp. tritici</name>
    <dbReference type="NCBI Taxonomy" id="56615"/>
    <lineage>
        <taxon>Eukaryota</taxon>
        <taxon>Fungi</taxon>
        <taxon>Dikarya</taxon>
        <taxon>Basidiomycota</taxon>
        <taxon>Pucciniomycotina</taxon>
        <taxon>Pucciniomycetes</taxon>
        <taxon>Pucciniales</taxon>
        <taxon>Pucciniaceae</taxon>
        <taxon>Puccinia</taxon>
    </lineage>
</organism>
<dbReference type="Proteomes" id="UP000324748">
    <property type="component" value="Unassembled WGS sequence"/>
</dbReference>
<evidence type="ECO:0000313" key="1">
    <source>
        <dbReference type="EMBL" id="KAA1117794.1"/>
    </source>
</evidence>
<proteinExistence type="predicted"/>
<evidence type="ECO:0000313" key="2">
    <source>
        <dbReference type="Proteomes" id="UP000324748"/>
    </source>
</evidence>
<comment type="caution">
    <text evidence="1">The sequence shown here is derived from an EMBL/GenBank/DDBJ whole genome shotgun (WGS) entry which is preliminary data.</text>
</comment>
<sequence length="161" mass="17788">MAQTIQAHLVLRAESEPHHSLNISIFLSRNLYSILKHGISIKLMSRKLIVIDLAGKIANTVGPEDWAEYDALAPVVINDCISAQKVMGFAEKLHYLIRGLSDILIQLIKIIEPGVLLDEPTFLKPASAMMIDACFNSIQAGGVINQATQKQSIEVFNKFFS</sequence>
<dbReference type="EMBL" id="VSWC01000002">
    <property type="protein sequence ID" value="KAA1117794.1"/>
    <property type="molecule type" value="Genomic_DNA"/>
</dbReference>